<feature type="compositionally biased region" description="Pro residues" evidence="18">
    <location>
        <begin position="868"/>
        <end position="880"/>
    </location>
</feature>
<evidence type="ECO:0000256" key="17">
    <source>
        <dbReference type="PROSITE-ProRule" id="PRU00221"/>
    </source>
</evidence>
<dbReference type="InterPro" id="IPR015943">
    <property type="entry name" value="WD40/YVTN_repeat-like_dom_sf"/>
</dbReference>
<evidence type="ECO:0000256" key="4">
    <source>
        <dbReference type="ARBA" id="ARBA00022448"/>
    </source>
</evidence>
<evidence type="ECO:0000256" key="1">
    <source>
        <dbReference type="ARBA" id="ARBA00004299"/>
    </source>
</evidence>
<evidence type="ECO:0000256" key="16">
    <source>
        <dbReference type="ARBA" id="ARBA00043112"/>
    </source>
</evidence>
<feature type="compositionally biased region" description="Pro residues" evidence="18">
    <location>
        <begin position="901"/>
        <end position="910"/>
    </location>
</feature>
<protein>
    <recommendedName>
        <fullName evidence="14">Protein transport protein Sec31A</fullName>
    </recommendedName>
    <alternativeName>
        <fullName evidence="16">SEC31-like protein 1</fullName>
    </alternativeName>
    <alternativeName>
        <fullName evidence="15">SEC31-related protein A</fullName>
    </alternativeName>
</protein>
<keyword evidence="4" id="KW-0813">Transport</keyword>
<reference evidence="20 21" key="1">
    <citation type="submission" date="2009-12" db="EMBL/GenBank/DDBJ databases">
        <title>The Genome Sequence of Anolis carolinensis (Green Anole Lizard).</title>
        <authorList>
            <consortium name="The Genome Sequencing Platform"/>
            <person name="Di Palma F."/>
            <person name="Alfoldi J."/>
            <person name="Heiman D."/>
            <person name="Young S."/>
            <person name="Grabherr M."/>
            <person name="Johnson J."/>
            <person name="Lander E.S."/>
            <person name="Lindblad-Toh K."/>
        </authorList>
    </citation>
    <scope>NUCLEOTIDE SEQUENCE [LARGE SCALE GENOMIC DNA]</scope>
    <source>
        <strain evidence="20 21">JBL SC #1</strain>
    </source>
</reference>
<dbReference type="Pfam" id="PF12931">
    <property type="entry name" value="TPR_Sec16"/>
    <property type="match status" value="1"/>
</dbReference>
<evidence type="ECO:0000256" key="12">
    <source>
        <dbReference type="ARBA" id="ARBA00023329"/>
    </source>
</evidence>
<evidence type="ECO:0000256" key="6">
    <source>
        <dbReference type="ARBA" id="ARBA00022574"/>
    </source>
</evidence>
<keyword evidence="12" id="KW-0968">Cytoplasmic vesicle</keyword>
<dbReference type="Proteomes" id="UP000001646">
    <property type="component" value="Chromosome 5"/>
</dbReference>
<dbReference type="InterPro" id="IPR001680">
    <property type="entry name" value="WD40_rpt"/>
</dbReference>
<dbReference type="FunFam" id="1.25.40.1030:FF:000011">
    <property type="entry name" value="SEC31 homolog B, COPII coat complex component"/>
    <property type="match status" value="1"/>
</dbReference>
<evidence type="ECO:0000256" key="14">
    <source>
        <dbReference type="ARBA" id="ARBA00039468"/>
    </source>
</evidence>
<comment type="subcellular location">
    <subcellularLocation>
        <location evidence="1">Cytoplasmic vesicle</location>
        <location evidence="1">COPII-coated vesicle membrane</location>
        <topology evidence="1">Peripheral membrane protein</topology>
        <orientation evidence="1">Cytoplasmic side</orientation>
    </subcellularLocation>
    <subcellularLocation>
        <location evidence="2">Endoplasmic reticulum membrane</location>
        <topology evidence="2">Peripheral membrane protein</topology>
    </subcellularLocation>
</comment>
<keyword evidence="11" id="KW-0472">Membrane</keyword>
<keyword evidence="10" id="KW-0653">Protein transport</keyword>
<evidence type="ECO:0000313" key="21">
    <source>
        <dbReference type="Proteomes" id="UP000001646"/>
    </source>
</evidence>
<comment type="similarity">
    <text evidence="3">Belongs to the WD repeat SEC31 family.</text>
</comment>
<evidence type="ECO:0000256" key="7">
    <source>
        <dbReference type="ARBA" id="ARBA00022737"/>
    </source>
</evidence>
<dbReference type="SMART" id="SM00320">
    <property type="entry name" value="WD40"/>
    <property type="match status" value="6"/>
</dbReference>
<feature type="region of interest" description="Disordered" evidence="18">
    <location>
        <begin position="972"/>
        <end position="1006"/>
    </location>
</feature>
<dbReference type="GO" id="GO:0015031">
    <property type="term" value="P:protein transport"/>
    <property type="evidence" value="ECO:0007669"/>
    <property type="project" value="UniProtKB-KW"/>
</dbReference>
<feature type="compositionally biased region" description="Low complexity" evidence="18">
    <location>
        <begin position="845"/>
        <end position="854"/>
    </location>
</feature>
<evidence type="ECO:0000259" key="19">
    <source>
        <dbReference type="Pfam" id="PF12931"/>
    </source>
</evidence>
<dbReference type="FunFam" id="2.130.10.10:FF:000009">
    <property type="entry name" value="Protein transport protein Sec31A isoform A"/>
    <property type="match status" value="1"/>
</dbReference>
<evidence type="ECO:0000256" key="2">
    <source>
        <dbReference type="ARBA" id="ARBA00004406"/>
    </source>
</evidence>
<proteinExistence type="inferred from homology"/>
<keyword evidence="9" id="KW-0931">ER-Golgi transport</keyword>
<dbReference type="InterPro" id="IPR024298">
    <property type="entry name" value="Sec16_Sec23-bd"/>
</dbReference>
<keyword evidence="21" id="KW-1185">Reference proteome</keyword>
<evidence type="ECO:0000256" key="5">
    <source>
        <dbReference type="ARBA" id="ARBA00022490"/>
    </source>
</evidence>
<dbReference type="Gene3D" id="1.20.940.10">
    <property type="entry name" value="Functional domain of the splicing factor Prp18"/>
    <property type="match status" value="1"/>
</dbReference>
<keyword evidence="6 17" id="KW-0853">WD repeat</keyword>
<evidence type="ECO:0000256" key="11">
    <source>
        <dbReference type="ARBA" id="ARBA00023136"/>
    </source>
</evidence>
<dbReference type="PROSITE" id="PS50082">
    <property type="entry name" value="WD_REPEATS_2"/>
    <property type="match status" value="1"/>
</dbReference>
<evidence type="ECO:0000256" key="10">
    <source>
        <dbReference type="ARBA" id="ARBA00022927"/>
    </source>
</evidence>
<dbReference type="InterPro" id="IPR036322">
    <property type="entry name" value="WD40_repeat_dom_sf"/>
</dbReference>
<dbReference type="Ensembl" id="ENSACAT00000038949.1">
    <property type="protein sequence ID" value="ENSACAP00000032175.1"/>
    <property type="gene ID" value="ENSACAG00000010481.4"/>
</dbReference>
<reference evidence="20" key="2">
    <citation type="submission" date="2025-08" db="UniProtKB">
        <authorList>
            <consortium name="Ensembl"/>
        </authorList>
    </citation>
    <scope>IDENTIFICATION</scope>
</reference>
<evidence type="ECO:0000256" key="18">
    <source>
        <dbReference type="SAM" id="MobiDB-lite"/>
    </source>
</evidence>
<dbReference type="GO" id="GO:0012507">
    <property type="term" value="C:ER to Golgi transport vesicle membrane"/>
    <property type="evidence" value="ECO:0007669"/>
    <property type="project" value="UniProtKB-SubCell"/>
</dbReference>
<dbReference type="SUPFAM" id="SSF50978">
    <property type="entry name" value="WD40 repeat-like"/>
    <property type="match status" value="1"/>
</dbReference>
<keyword evidence="8" id="KW-0256">Endoplasmic reticulum</keyword>
<dbReference type="GeneTree" id="ENSGT00390000003175"/>
<dbReference type="GO" id="GO:0006888">
    <property type="term" value="P:endoplasmic reticulum to Golgi vesicle-mediated transport"/>
    <property type="evidence" value="ECO:0007669"/>
    <property type="project" value="InterPro"/>
</dbReference>
<dbReference type="Gene3D" id="2.130.10.10">
    <property type="entry name" value="YVTN repeat-like/Quinoprotein amine dehydrogenase"/>
    <property type="match status" value="1"/>
</dbReference>
<dbReference type="InterPro" id="IPR040251">
    <property type="entry name" value="SEC31-like"/>
</dbReference>
<feature type="compositionally biased region" description="Pro residues" evidence="18">
    <location>
        <begin position="805"/>
        <end position="814"/>
    </location>
</feature>
<keyword evidence="5" id="KW-0963">Cytoplasm</keyword>
<dbReference type="Gene3D" id="1.25.40.1030">
    <property type="match status" value="1"/>
</dbReference>
<accession>A0A803TAD5</accession>
<evidence type="ECO:0000256" key="15">
    <source>
        <dbReference type="ARBA" id="ARBA00041470"/>
    </source>
</evidence>
<name>A0A803TAD5_ANOCA</name>
<feature type="compositionally biased region" description="Polar residues" evidence="18">
    <location>
        <begin position="975"/>
        <end position="986"/>
    </location>
</feature>
<dbReference type="AlphaFoldDB" id="A0A803TAD5"/>
<feature type="compositionally biased region" description="Low complexity" evidence="18">
    <location>
        <begin position="881"/>
        <end position="900"/>
    </location>
</feature>
<organism evidence="20 21">
    <name type="scientific">Anolis carolinensis</name>
    <name type="common">Green anole</name>
    <name type="synonym">American chameleon</name>
    <dbReference type="NCBI Taxonomy" id="28377"/>
    <lineage>
        <taxon>Eukaryota</taxon>
        <taxon>Metazoa</taxon>
        <taxon>Chordata</taxon>
        <taxon>Craniata</taxon>
        <taxon>Vertebrata</taxon>
        <taxon>Euteleostomi</taxon>
        <taxon>Lepidosauria</taxon>
        <taxon>Squamata</taxon>
        <taxon>Bifurcata</taxon>
        <taxon>Unidentata</taxon>
        <taxon>Episquamata</taxon>
        <taxon>Toxicofera</taxon>
        <taxon>Iguania</taxon>
        <taxon>Dactyloidae</taxon>
        <taxon>Anolis</taxon>
    </lineage>
</organism>
<dbReference type="PANTHER" id="PTHR13923">
    <property type="entry name" value="SEC31-RELATED PROTEIN"/>
    <property type="match status" value="1"/>
</dbReference>
<evidence type="ECO:0000256" key="3">
    <source>
        <dbReference type="ARBA" id="ARBA00009358"/>
    </source>
</evidence>
<feature type="region of interest" description="Disordered" evidence="18">
    <location>
        <begin position="743"/>
        <end position="947"/>
    </location>
</feature>
<evidence type="ECO:0000256" key="8">
    <source>
        <dbReference type="ARBA" id="ARBA00022824"/>
    </source>
</evidence>
<dbReference type="FunFam" id="1.20.940.10:FF:000001">
    <property type="entry name" value="Protein transport protein Sec31A isoform A"/>
    <property type="match status" value="1"/>
</dbReference>
<feature type="domain" description="Sec16 Sec23-binding" evidence="19">
    <location>
        <begin position="557"/>
        <end position="687"/>
    </location>
</feature>
<evidence type="ECO:0000256" key="9">
    <source>
        <dbReference type="ARBA" id="ARBA00022892"/>
    </source>
</evidence>
<reference evidence="20" key="3">
    <citation type="submission" date="2025-09" db="UniProtKB">
        <authorList>
            <consortium name="Ensembl"/>
        </authorList>
    </citation>
    <scope>IDENTIFICATION</scope>
</reference>
<evidence type="ECO:0000256" key="13">
    <source>
        <dbReference type="ARBA" id="ARBA00025471"/>
    </source>
</evidence>
<comment type="function">
    <text evidence="13">Component of the coat protein complex II (COPII) which promotes the formation of transport vesicles from the endoplasmic reticulum (ER). The coat has two main functions, the physical deformation of the endoplasmic reticulum membrane into vesicles and the selection of cargo molecules.</text>
</comment>
<evidence type="ECO:0000313" key="20">
    <source>
        <dbReference type="Ensembl" id="ENSACAP00000032175.1"/>
    </source>
</evidence>
<gene>
    <name evidence="20" type="primary">SEC31A</name>
</gene>
<dbReference type="PANTHER" id="PTHR13923:SF23">
    <property type="entry name" value="PROTEIN TRANSPORT PROTEIN SEC31A"/>
    <property type="match status" value="1"/>
</dbReference>
<sequence length="1169" mass="127700">SLGETLSSCTKIKASTSAQQLDATFSTNASLEIFELDLTDPSLDMKSCATFSSTHRYHKLIWGPPQVASDGNLSGVLIAGGENGNIILYDPAKILAGESEVVIAQKDKHTGPVRALDVNLFQTNLVASGANESEIYIWDLNNFATPMTPGAKTQPPEDISCIAWNRQVQHILASASPSGRATVWDLRKNEPIIKVSDHSNRMHCSGLAWHPDVATQMVLASEDDRLPVIQMWDLRFASSPLRVLESHARGILTIAWSMADPELLLSCGKDAKILCSNPNTGEVLYELPTTTQWCFDVQWCPRNPALLSAASFDGRISIYSIMGGSPDSLRQKQVDKLSSSFGNLDPFGTGQPLPPLQLPQQTPQSTILPLKKPPKWIRRPVGASFSFGGKLVTFENSRSQQQGPEQQQQPPHYHVYVSQVVTEKEFLSRSDQLQEAVQAEAFINYCQKKIDAARNDFEKNVWSFLKVHFEEDSRGKYLELLGYKKDDLGQKVSQLFRRFVFGRALEAFDQSAQSDGEEGLVAKDRHLGEKTENETDALSSTKETFNISVTGDIDGLITQALLTGNFESAVDLCLHDNRMADAIILAIAGGQELLSRTQKKYFAKTRGKITRLITAVVTKNWKEIVQSCDLQNWREALAAMLTYARPDEFASLCDLLGARLESEGDSLLQTQACLCYICAGNVEKLVACWTKAQDGNSPLSLQDLIEKVVISLKNIAAALAFLPANTNQPNVVQLRERICRAQGELPRGPEAPKASYERQPTAKGRGGPSAGQMQMPQQIPAQQYYQQGENPPPPGFVMQGAVNPNVPPHQPAPPGYNMYSQVGTRPPYPQPCQPAQQCSYGTGGPSLYQPQQQPLAPPPPASVSYANPNPPYMPSNPPSSMPSSLYSAQPQLSPTTLNPNSPLPPPPPPSGASFQHGRPGAPAHSMPYALPPGPTGPQNGWNDPPALSRVAKKKKMPDNFMPPVPITAPIMNPLSDPQAQMQQLPPTSAPPAQGPFQPSHLPPGQPVLQNPFQNIQQPVGQTIMTPSVSASSMEGAPGAPIGNTIQHVQSLPTEKITKKPIPEEHLILKTTFEALIQRCLSSATDPQTKRKLDDANKRLEFLYDKLRDQTLSPTIINGLHNIARSIETRNYVEGLNIHTHIVSTSNFSETSAFMPVLKVVLTQANKLGV</sequence>
<dbReference type="GO" id="GO:0005789">
    <property type="term" value="C:endoplasmic reticulum membrane"/>
    <property type="evidence" value="ECO:0007669"/>
    <property type="project" value="UniProtKB-SubCell"/>
</dbReference>
<feature type="compositionally biased region" description="Low complexity" evidence="18">
    <location>
        <begin position="770"/>
        <end position="788"/>
    </location>
</feature>
<keyword evidence="7" id="KW-0677">Repeat</keyword>
<feature type="repeat" description="WD" evidence="17">
    <location>
        <begin position="106"/>
        <end position="148"/>
    </location>
</feature>
<dbReference type="Bgee" id="ENSACAG00000010481">
    <property type="expression patterns" value="Expressed in hindlimb bud and 13 other cell types or tissues"/>
</dbReference>